<gene>
    <name evidence="2" type="ORF">SAMN04489740_0182</name>
</gene>
<evidence type="ECO:0000256" key="1">
    <source>
        <dbReference type="SAM" id="Phobius"/>
    </source>
</evidence>
<name>A0A1H5E8Y4_9MICC</name>
<dbReference type="EMBL" id="FNTV01000001">
    <property type="protein sequence ID" value="SED87612.1"/>
    <property type="molecule type" value="Genomic_DNA"/>
</dbReference>
<feature type="transmembrane region" description="Helical" evidence="1">
    <location>
        <begin position="333"/>
        <end position="354"/>
    </location>
</feature>
<organism evidence="2 3">
    <name type="scientific">Arthrobacter alpinus</name>
    <dbReference type="NCBI Taxonomy" id="656366"/>
    <lineage>
        <taxon>Bacteria</taxon>
        <taxon>Bacillati</taxon>
        <taxon>Actinomycetota</taxon>
        <taxon>Actinomycetes</taxon>
        <taxon>Micrococcales</taxon>
        <taxon>Micrococcaceae</taxon>
        <taxon>Arthrobacter</taxon>
    </lineage>
</organism>
<protein>
    <submittedName>
        <fullName evidence="2">Uncharacterized protein</fullName>
    </submittedName>
</protein>
<feature type="transmembrane region" description="Helical" evidence="1">
    <location>
        <begin position="409"/>
        <end position="427"/>
    </location>
</feature>
<dbReference type="AlphaFoldDB" id="A0A1H5E8Y4"/>
<evidence type="ECO:0000313" key="3">
    <source>
        <dbReference type="Proteomes" id="UP000182725"/>
    </source>
</evidence>
<sequence>MSWAATLPLAVACVALLLVPGGILATALGLRGLSIWAAAPVLTVSMSAITAIVCGKAGIAWTVLPLLVVALLASGVAWFIRRALDKRFGIDTEPWRFHVTPAGAGQFVGLAAGALLIAWQLVRVFSEPENISQTFDNVFHLNAVRYVLDTGDASSLTLTSMTNGDNPPYFYPAAWHGVVALAVQLTGAPLAASVNVFNIVVAALVWTLGCMVLTRTIVGDKPWIVGFSGILASCFSSFPILLLDFGVLYPNFLAIAMIPLGLAAVAVFFGVGTESHWHPLARYAVAPVAAIAIAIAHPNGAMTLVALSIPVAVASYCRRYVGSGLWRKRPKETAAVTLGLLAAMAFVVLLWKVVRPPAEAAFWGPTKLPAGAVGEIITNSAMGRPAAWVLSALMLIGIYAAIRTRSHAWLLCCFAVTAVLFITVAGVERGYWRNVITGVWYNDSYRLAAILPITALPLAALGFGWLWQGIRRILDQQMSKRVSESAPQRGTKATFLTAAGILVIVLLTIPMQGTPMKVAVAGASHNYAENAESALVSTDELALINKLDDIVGPNEVIAASPWTGAAMAYALGDRRTTSMHTLSTYPRNVEIINNNLRDAETNPEVCPAVEATGVRYILDFGAREVHGDRHSFPGLENLPDSPAVELVTQVGEAKLYRLIAC</sequence>
<feature type="transmembrane region" description="Helical" evidence="1">
    <location>
        <begin position="61"/>
        <end position="80"/>
    </location>
</feature>
<feature type="transmembrane region" description="Helical" evidence="1">
    <location>
        <begin position="100"/>
        <end position="122"/>
    </location>
</feature>
<reference evidence="2 3" key="1">
    <citation type="submission" date="2016-10" db="EMBL/GenBank/DDBJ databases">
        <authorList>
            <person name="de Groot N.N."/>
        </authorList>
    </citation>
    <scope>NUCLEOTIDE SEQUENCE [LARGE SCALE GENOMIC DNA]</scope>
    <source>
        <strain evidence="2 3">DSM 22274</strain>
    </source>
</reference>
<feature type="transmembrane region" description="Helical" evidence="1">
    <location>
        <begin position="248"/>
        <end position="271"/>
    </location>
</feature>
<feature type="transmembrane region" description="Helical" evidence="1">
    <location>
        <begin position="385"/>
        <end position="402"/>
    </location>
</feature>
<feature type="transmembrane region" description="Helical" evidence="1">
    <location>
        <begin position="35"/>
        <end position="54"/>
    </location>
</feature>
<dbReference type="InterPro" id="IPR046671">
    <property type="entry name" value="DUF6541"/>
</dbReference>
<keyword evidence="1" id="KW-1133">Transmembrane helix</keyword>
<evidence type="ECO:0000313" key="2">
    <source>
        <dbReference type="EMBL" id="SED87612.1"/>
    </source>
</evidence>
<feature type="transmembrane region" description="Helical" evidence="1">
    <location>
        <begin position="491"/>
        <end position="511"/>
    </location>
</feature>
<dbReference type="RefSeq" id="WP_074709710.1">
    <property type="nucleotide sequence ID" value="NZ_FNTV01000001.1"/>
</dbReference>
<feature type="transmembrane region" description="Helical" evidence="1">
    <location>
        <begin position="169"/>
        <end position="190"/>
    </location>
</feature>
<accession>A0A1H5E8Y4</accession>
<dbReference type="Pfam" id="PF20176">
    <property type="entry name" value="DUF6541"/>
    <property type="match status" value="1"/>
</dbReference>
<proteinExistence type="predicted"/>
<keyword evidence="1" id="KW-0812">Transmembrane</keyword>
<feature type="transmembrane region" description="Helical" evidence="1">
    <location>
        <begin position="447"/>
        <end position="470"/>
    </location>
</feature>
<dbReference type="Proteomes" id="UP000182725">
    <property type="component" value="Unassembled WGS sequence"/>
</dbReference>
<feature type="transmembrane region" description="Helical" evidence="1">
    <location>
        <begin position="196"/>
        <end position="214"/>
    </location>
</feature>
<feature type="transmembrane region" description="Helical" evidence="1">
    <location>
        <begin position="223"/>
        <end position="242"/>
    </location>
</feature>
<keyword evidence="1" id="KW-0472">Membrane</keyword>